<reference evidence="1" key="2">
    <citation type="submission" date="2021-02" db="EMBL/GenBank/DDBJ databases">
        <title>Aspergillus chevalieri M1 genome sequence.</title>
        <authorList>
            <person name="Kadooka C."/>
            <person name="Mori K."/>
            <person name="Futagami T."/>
        </authorList>
    </citation>
    <scope>NUCLEOTIDE SEQUENCE</scope>
    <source>
        <strain evidence="1">M1</strain>
    </source>
</reference>
<dbReference type="RefSeq" id="XP_043135321.1">
    <property type="nucleotide sequence ID" value="XM_043277443.1"/>
</dbReference>
<evidence type="ECO:0000313" key="1">
    <source>
        <dbReference type="EMBL" id="BCR86799.1"/>
    </source>
</evidence>
<dbReference type="GeneID" id="66981158"/>
<keyword evidence="2" id="KW-1185">Reference proteome</keyword>
<accession>A0A7R7VMR7</accession>
<dbReference type="EMBL" id="AP024418">
    <property type="protein sequence ID" value="BCR86799.1"/>
    <property type="molecule type" value="Genomic_DNA"/>
</dbReference>
<name>A0A7R7VMR7_ASPCH</name>
<dbReference type="KEGG" id="ache:ACHE_30786A"/>
<organism evidence="1 2">
    <name type="scientific">Aspergillus chevalieri</name>
    <name type="common">Eurotium chevalieri</name>
    <dbReference type="NCBI Taxonomy" id="182096"/>
    <lineage>
        <taxon>Eukaryota</taxon>
        <taxon>Fungi</taxon>
        <taxon>Dikarya</taxon>
        <taxon>Ascomycota</taxon>
        <taxon>Pezizomycotina</taxon>
        <taxon>Eurotiomycetes</taxon>
        <taxon>Eurotiomycetidae</taxon>
        <taxon>Eurotiales</taxon>
        <taxon>Aspergillaceae</taxon>
        <taxon>Aspergillus</taxon>
        <taxon>Aspergillus subgen. Aspergillus</taxon>
    </lineage>
</organism>
<dbReference type="Proteomes" id="UP000637239">
    <property type="component" value="Chromosome 3"/>
</dbReference>
<dbReference type="AlphaFoldDB" id="A0A7R7VMR7"/>
<proteinExistence type="predicted"/>
<reference evidence="1" key="1">
    <citation type="submission" date="2021-01" db="EMBL/GenBank/DDBJ databases">
        <authorList>
            <consortium name="Aspergillus chevalieri M1 genome sequencing consortium"/>
            <person name="Kazuki M."/>
            <person name="Futagami T."/>
        </authorList>
    </citation>
    <scope>NUCLEOTIDE SEQUENCE</scope>
    <source>
        <strain evidence="1">M1</strain>
    </source>
</reference>
<protein>
    <submittedName>
        <fullName evidence="1">Uncharacterized protein</fullName>
    </submittedName>
</protein>
<gene>
    <name evidence="1" type="ORF">ACHE_30786A</name>
</gene>
<sequence length="111" mass="12932">MTRCGRRAAQRKYQVRDSLSSQLNQAYGVGIFEEGSQRPLHQCQYPDNPQKFTSCLKGGIMPVAMRKIGQLMSLLTGRLCQKEFDYLKKKELWESTISRYMKKYARTCKKN</sequence>
<evidence type="ECO:0000313" key="2">
    <source>
        <dbReference type="Proteomes" id="UP000637239"/>
    </source>
</evidence>